<keyword evidence="1" id="KW-0812">Transmembrane</keyword>
<keyword evidence="1" id="KW-1133">Transmembrane helix</keyword>
<protein>
    <recommendedName>
        <fullName evidence="4">Glycerophosphoryl diester phosphodiesterase membrane domain-containing protein</fullName>
    </recommendedName>
</protein>
<feature type="transmembrane region" description="Helical" evidence="1">
    <location>
        <begin position="178"/>
        <end position="198"/>
    </location>
</feature>
<comment type="caution">
    <text evidence="2">The sequence shown here is derived from an EMBL/GenBank/DDBJ whole genome shotgun (WGS) entry which is preliminary data.</text>
</comment>
<accession>A0A845DW11</accession>
<gene>
    <name evidence="2" type="ORF">GLW04_11415</name>
</gene>
<dbReference type="Proteomes" id="UP000460949">
    <property type="component" value="Unassembled WGS sequence"/>
</dbReference>
<evidence type="ECO:0000313" key="3">
    <source>
        <dbReference type="Proteomes" id="UP000460949"/>
    </source>
</evidence>
<feature type="transmembrane region" description="Helical" evidence="1">
    <location>
        <begin position="92"/>
        <end position="118"/>
    </location>
</feature>
<proteinExistence type="predicted"/>
<feature type="transmembrane region" description="Helical" evidence="1">
    <location>
        <begin position="229"/>
        <end position="258"/>
    </location>
</feature>
<evidence type="ECO:0000313" key="2">
    <source>
        <dbReference type="EMBL" id="MYL20502.1"/>
    </source>
</evidence>
<organism evidence="2 3">
    <name type="scientific">Halobacillus litoralis</name>
    <dbReference type="NCBI Taxonomy" id="45668"/>
    <lineage>
        <taxon>Bacteria</taxon>
        <taxon>Bacillati</taxon>
        <taxon>Bacillota</taxon>
        <taxon>Bacilli</taxon>
        <taxon>Bacillales</taxon>
        <taxon>Bacillaceae</taxon>
        <taxon>Halobacillus</taxon>
    </lineage>
</organism>
<dbReference type="AlphaFoldDB" id="A0A845DW11"/>
<reference evidence="2 3" key="1">
    <citation type="submission" date="2019-11" db="EMBL/GenBank/DDBJ databases">
        <title>Genome sequences of 17 halophilic strains isolated from different environments.</title>
        <authorList>
            <person name="Furrow R.E."/>
        </authorList>
    </citation>
    <scope>NUCLEOTIDE SEQUENCE [LARGE SCALE GENOMIC DNA]</scope>
    <source>
        <strain evidence="2 3">22511_23_Filter</strain>
    </source>
</reference>
<name>A0A845DW11_9BACI</name>
<feature type="transmembrane region" description="Helical" evidence="1">
    <location>
        <begin position="29"/>
        <end position="50"/>
    </location>
</feature>
<evidence type="ECO:0000256" key="1">
    <source>
        <dbReference type="SAM" id="Phobius"/>
    </source>
</evidence>
<feature type="transmembrane region" description="Helical" evidence="1">
    <location>
        <begin position="270"/>
        <end position="290"/>
    </location>
</feature>
<dbReference type="RefSeq" id="WP_160837258.1">
    <property type="nucleotide sequence ID" value="NZ_WMET01000002.1"/>
</dbReference>
<feature type="transmembrane region" description="Helical" evidence="1">
    <location>
        <begin position="139"/>
        <end position="166"/>
    </location>
</feature>
<dbReference type="EMBL" id="WMET01000002">
    <property type="protein sequence ID" value="MYL20502.1"/>
    <property type="molecule type" value="Genomic_DNA"/>
</dbReference>
<keyword evidence="1" id="KW-0472">Membrane</keyword>
<sequence>MDQKQLKPKSFGEILDTSFSISKKHFPSLFLMLLFLIGPIYIVDYLFMIVSGMDLFRETSGGGFGEQLMNNLDTAGNVQASVADNLGLGMEMVYLALNTILNLVLYTMAQAAVIIAAGKVIKGESWTKKTAVKGAFSRFWPLIGSSLLLGVIVFGVFLIIFIVIGFGGIGLTLAAGDGAGLFPIILLALGSIALLAFFGTRLSMFFGSVVYKKTAPGFTESWKLTKGRFWATLGVFVVFGIIIFLLTSIFDAVSIILLGGSVAGKLLTDLSSLLGTLFLMVGYTVLLYDLKTRNEGEDLKDMIASYKNS</sequence>
<evidence type="ECO:0008006" key="4">
    <source>
        <dbReference type="Google" id="ProtNLM"/>
    </source>
</evidence>